<proteinExistence type="inferred from homology"/>
<dbReference type="Pfam" id="PF03575">
    <property type="entry name" value="Peptidase_S51"/>
    <property type="match status" value="1"/>
</dbReference>
<keyword evidence="2" id="KW-0645">Protease</keyword>
<dbReference type="CDD" id="cd03145">
    <property type="entry name" value="GAT1_cyanophycinase"/>
    <property type="match status" value="1"/>
</dbReference>
<feature type="signal peptide" evidence="5">
    <location>
        <begin position="1"/>
        <end position="22"/>
    </location>
</feature>
<comment type="similarity">
    <text evidence="1">Belongs to the peptidase S51 family.</text>
</comment>
<dbReference type="Proteomes" id="UP000663870">
    <property type="component" value="Unassembled WGS sequence"/>
</dbReference>
<keyword evidence="3" id="KW-0378">Hydrolase</keyword>
<keyword evidence="5" id="KW-0732">Signal</keyword>
<dbReference type="GO" id="GO:0006508">
    <property type="term" value="P:proteolysis"/>
    <property type="evidence" value="ECO:0007669"/>
    <property type="project" value="UniProtKB-KW"/>
</dbReference>
<dbReference type="EMBL" id="CAJNOL010001746">
    <property type="protein sequence ID" value="CAF1413538.1"/>
    <property type="molecule type" value="Genomic_DNA"/>
</dbReference>
<protein>
    <recommendedName>
        <fullName evidence="8">Cyanophycinase</fullName>
    </recommendedName>
</protein>
<feature type="chain" id="PRO_5032681970" description="Cyanophycinase" evidence="5">
    <location>
        <begin position="23"/>
        <end position="340"/>
    </location>
</feature>
<evidence type="ECO:0000256" key="4">
    <source>
        <dbReference type="ARBA" id="ARBA00022825"/>
    </source>
</evidence>
<dbReference type="AlphaFoldDB" id="A0A815LWZ8"/>
<comment type="caution">
    <text evidence="6">The sequence shown here is derived from an EMBL/GenBank/DDBJ whole genome shotgun (WGS) entry which is preliminary data.</text>
</comment>
<evidence type="ECO:0000256" key="1">
    <source>
        <dbReference type="ARBA" id="ARBA00006534"/>
    </source>
</evidence>
<dbReference type="SUPFAM" id="SSF52317">
    <property type="entry name" value="Class I glutamine amidotransferase-like"/>
    <property type="match status" value="1"/>
</dbReference>
<dbReference type="GO" id="GO:0008236">
    <property type="term" value="F:serine-type peptidase activity"/>
    <property type="evidence" value="ECO:0007669"/>
    <property type="project" value="UniProtKB-KW"/>
</dbReference>
<sequence>MDCIKFIVYGILFSALSFVGKTTSPASLGLIGDSADVTRPTSGGTVLVGGGRDVDAAMQWMIKKSGGGDFVIIRATGTDAYNSYIYNLGSVNSVETLLINSRTLANDPQVEATIRRAEAVFIAGGDQANYVNYWKDTRVEDALNYLRNMKQVPIGGTSAGCAILGRTYFSAINGTVTSSEALANPYNRYVTLGYDDFLSQPYLSNVITDTHFNNPDRRGRLITFLARMNKDYGVIGRGIGIDESTALCIEFDGTSKVFGSGIVFFLSQNGLNNQPEKCVSGSSLDWYRNRQAITIYKIAGNESGSESFDLKTWSPISGDDVYQYYYVNRGTLGIFFDDKK</sequence>
<evidence type="ECO:0000313" key="6">
    <source>
        <dbReference type="EMBL" id="CAF1413538.1"/>
    </source>
</evidence>
<keyword evidence="7" id="KW-1185">Reference proteome</keyword>
<accession>A0A815LWZ8</accession>
<name>A0A815LWZ8_9BILA</name>
<evidence type="ECO:0008006" key="8">
    <source>
        <dbReference type="Google" id="ProtNLM"/>
    </source>
</evidence>
<dbReference type="InterPro" id="IPR005320">
    <property type="entry name" value="Peptidase_S51"/>
</dbReference>
<gene>
    <name evidence="6" type="ORF">JXQ802_LOCUS35420</name>
</gene>
<dbReference type="PANTHER" id="PTHR36175:SF1">
    <property type="entry name" value="CYANOPHYCINASE"/>
    <property type="match status" value="1"/>
</dbReference>
<evidence type="ECO:0000256" key="3">
    <source>
        <dbReference type="ARBA" id="ARBA00022801"/>
    </source>
</evidence>
<dbReference type="InterPro" id="IPR029062">
    <property type="entry name" value="Class_I_gatase-like"/>
</dbReference>
<dbReference type="Gene3D" id="3.40.50.880">
    <property type="match status" value="1"/>
</dbReference>
<dbReference type="PANTHER" id="PTHR36175">
    <property type="entry name" value="CYANOPHYCINASE"/>
    <property type="match status" value="1"/>
</dbReference>
<evidence type="ECO:0000256" key="5">
    <source>
        <dbReference type="SAM" id="SignalP"/>
    </source>
</evidence>
<organism evidence="6 7">
    <name type="scientific">Rotaria sordida</name>
    <dbReference type="NCBI Taxonomy" id="392033"/>
    <lineage>
        <taxon>Eukaryota</taxon>
        <taxon>Metazoa</taxon>
        <taxon>Spiralia</taxon>
        <taxon>Gnathifera</taxon>
        <taxon>Rotifera</taxon>
        <taxon>Eurotatoria</taxon>
        <taxon>Bdelloidea</taxon>
        <taxon>Philodinida</taxon>
        <taxon>Philodinidae</taxon>
        <taxon>Rotaria</taxon>
    </lineage>
</organism>
<evidence type="ECO:0000256" key="2">
    <source>
        <dbReference type="ARBA" id="ARBA00022670"/>
    </source>
</evidence>
<keyword evidence="4" id="KW-0720">Serine protease</keyword>
<evidence type="ECO:0000313" key="7">
    <source>
        <dbReference type="Proteomes" id="UP000663870"/>
    </source>
</evidence>
<reference evidence="6" key="1">
    <citation type="submission" date="2021-02" db="EMBL/GenBank/DDBJ databases">
        <authorList>
            <person name="Nowell W R."/>
        </authorList>
    </citation>
    <scope>NUCLEOTIDE SEQUENCE</scope>
</reference>